<dbReference type="Proteomes" id="UP001497457">
    <property type="component" value="Chromosome 26rd"/>
</dbReference>
<evidence type="ECO:0008006" key="3">
    <source>
        <dbReference type="Google" id="ProtNLM"/>
    </source>
</evidence>
<keyword evidence="2" id="KW-1185">Reference proteome</keyword>
<name>A0ABC9BKA1_9POAL</name>
<evidence type="ECO:0000313" key="1">
    <source>
        <dbReference type="EMBL" id="CAL5001080.1"/>
    </source>
</evidence>
<dbReference type="SUPFAM" id="SSF54001">
    <property type="entry name" value="Cysteine proteinases"/>
    <property type="match status" value="1"/>
</dbReference>
<protein>
    <recommendedName>
        <fullName evidence="3">Peptidase C1A papain C-terminal domain-containing protein</fullName>
    </recommendedName>
</protein>
<dbReference type="Gene3D" id="3.90.70.10">
    <property type="entry name" value="Cysteine proteinases"/>
    <property type="match status" value="1"/>
</dbReference>
<organism evidence="1 2">
    <name type="scientific">Urochloa decumbens</name>
    <dbReference type="NCBI Taxonomy" id="240449"/>
    <lineage>
        <taxon>Eukaryota</taxon>
        <taxon>Viridiplantae</taxon>
        <taxon>Streptophyta</taxon>
        <taxon>Embryophyta</taxon>
        <taxon>Tracheophyta</taxon>
        <taxon>Spermatophyta</taxon>
        <taxon>Magnoliopsida</taxon>
        <taxon>Liliopsida</taxon>
        <taxon>Poales</taxon>
        <taxon>Poaceae</taxon>
        <taxon>PACMAD clade</taxon>
        <taxon>Panicoideae</taxon>
        <taxon>Panicodae</taxon>
        <taxon>Paniceae</taxon>
        <taxon>Melinidinae</taxon>
        <taxon>Urochloa</taxon>
    </lineage>
</organism>
<gene>
    <name evidence="1" type="ORF">URODEC1_LOCUS65194</name>
</gene>
<dbReference type="AlphaFoldDB" id="A0ABC9BKA1"/>
<dbReference type="EMBL" id="OZ075136">
    <property type="protein sequence ID" value="CAL5001080.1"/>
    <property type="molecule type" value="Genomic_DNA"/>
</dbReference>
<proteinExistence type="predicted"/>
<dbReference type="InterPro" id="IPR038765">
    <property type="entry name" value="Papain-like_cys_pep_sf"/>
</dbReference>
<reference evidence="1" key="1">
    <citation type="submission" date="2024-10" db="EMBL/GenBank/DDBJ databases">
        <authorList>
            <person name="Ryan C."/>
        </authorList>
    </citation>
    <scope>NUCLEOTIDE SEQUENCE [LARGE SCALE GENOMIC DNA]</scope>
</reference>
<accession>A0ABC9BKA1</accession>
<evidence type="ECO:0000313" key="2">
    <source>
        <dbReference type="Proteomes" id="UP001497457"/>
    </source>
</evidence>
<sequence length="263" mass="29919">MVKYVRSHERYTWRGVLHTHADPKKRKGFKILSHPRDRAKDNTLDVRGSCVWYSLSTALEAAFRACGVDVDKLSWEDLHDMVNLDNPFRARAALRALKYRGIRREADYKEGNTNGKRYKIAQFCDISNDLKCHNIEGAINNYLRRTVMVATFPISYNYYDMEDGAENIYEFDEDDPVFAGEDGSTQICTHMAVITGFGFEEDVPYFEFLDCNGKVFGKNGFGRILPSSILSLYTFDVSMGGSGRAWPDGSPMVLAVASEVERR</sequence>